<evidence type="ECO:0000256" key="1">
    <source>
        <dbReference type="SAM" id="Phobius"/>
    </source>
</evidence>
<protein>
    <recommendedName>
        <fullName evidence="4">EpsG family protein</fullName>
    </recommendedName>
</protein>
<evidence type="ECO:0008006" key="4">
    <source>
        <dbReference type="Google" id="ProtNLM"/>
    </source>
</evidence>
<keyword evidence="1" id="KW-1133">Transmembrane helix</keyword>
<feature type="transmembrane region" description="Helical" evidence="1">
    <location>
        <begin position="90"/>
        <end position="109"/>
    </location>
</feature>
<dbReference type="Pfam" id="PF14897">
    <property type="entry name" value="EpsG"/>
    <property type="match status" value="1"/>
</dbReference>
<dbReference type="AlphaFoldDB" id="E4S6U8"/>
<keyword evidence="3" id="KW-1185">Reference proteome</keyword>
<feature type="transmembrane region" description="Helical" evidence="1">
    <location>
        <begin position="129"/>
        <end position="153"/>
    </location>
</feature>
<keyword evidence="1" id="KW-0812">Transmembrane</keyword>
<organism evidence="2 3">
    <name type="scientific">Caldicellulosiruptor acetigenus (strain ATCC 700853 / DSM 12137 / I77R1B)</name>
    <name type="common">Caldicellulosiruptor kristjanssonii</name>
    <dbReference type="NCBI Taxonomy" id="632335"/>
    <lineage>
        <taxon>Bacteria</taxon>
        <taxon>Bacillati</taxon>
        <taxon>Bacillota</taxon>
        <taxon>Bacillota incertae sedis</taxon>
        <taxon>Caldicellulosiruptorales</taxon>
        <taxon>Caldicellulosiruptoraceae</taxon>
        <taxon>Caldicellulosiruptor</taxon>
    </lineage>
</organism>
<name>E4S6U8_CALA7</name>
<dbReference type="RefSeq" id="WP_013433451.1">
    <property type="nucleotide sequence ID" value="NC_014721.1"/>
</dbReference>
<dbReference type="OrthoDB" id="1842979at2"/>
<feature type="transmembrane region" description="Helical" evidence="1">
    <location>
        <begin position="322"/>
        <end position="338"/>
    </location>
</feature>
<feature type="transmembrane region" description="Helical" evidence="1">
    <location>
        <begin position="21"/>
        <end position="43"/>
    </location>
</feature>
<gene>
    <name evidence="2" type="ordered locus">Calkr_2277</name>
</gene>
<feature type="transmembrane region" description="Helical" evidence="1">
    <location>
        <begin position="197"/>
        <end position="216"/>
    </location>
</feature>
<reference key="1">
    <citation type="submission" date="2010-11" db="EMBL/GenBank/DDBJ databases">
        <title>Complete sequence of chromosome of Caldicellulosiruptor kristjanssonii 177R1B.</title>
        <authorList>
            <consortium name="US DOE Joint Genome Institute"/>
            <person name="Lucas S."/>
            <person name="Copeland A."/>
            <person name="Lapidus A."/>
            <person name="Cheng J.-F."/>
            <person name="Bruce D."/>
            <person name="Goodwin L."/>
            <person name="Pitluck S."/>
            <person name="Davenport K."/>
            <person name="Detter J.C."/>
            <person name="Han C."/>
            <person name="Tapia R."/>
            <person name="Land M."/>
            <person name="Hauser L."/>
            <person name="Jeffries C."/>
            <person name="Kyrpides N."/>
            <person name="Ivanova N."/>
            <person name="Mikhailova N."/>
            <person name="Blumer-Schuette S.E."/>
            <person name="Kelly R.M."/>
            <person name="Woyke T."/>
        </authorList>
    </citation>
    <scope>NUCLEOTIDE SEQUENCE</scope>
    <source>
        <strain>177R1B</strain>
    </source>
</reference>
<reference evidence="2 3" key="2">
    <citation type="journal article" date="2011" name="J. Bacteriol.">
        <title>Complete genome sequences for the anaerobic, extremely thermophilic plant biomass-degrading bacteria Caldicellulosiruptor hydrothermalis, Caldicellulosiruptor kristjanssonii, Caldicellulosiruptor kronotskyensis, Caldicellulosiruptor owensenis, and Caldicellulosiruptor lactoaceticus.</title>
        <authorList>
            <person name="Blumer-Schuette S.E."/>
            <person name="Ozdemir I."/>
            <person name="Mistry D."/>
            <person name="Lucas S."/>
            <person name="Lapidus A."/>
            <person name="Cheng J.F."/>
            <person name="Goodwin L.A."/>
            <person name="Pitluck S."/>
            <person name="Land M.L."/>
            <person name="Hauser L.J."/>
            <person name="Woyke T."/>
            <person name="Mikhailova N."/>
            <person name="Pati A."/>
            <person name="Kyrpides N.C."/>
            <person name="Ivanova N."/>
            <person name="Detter J.C."/>
            <person name="Walston-Davenport K."/>
            <person name="Han S."/>
            <person name="Adams M.W."/>
            <person name="Kelly R.M."/>
        </authorList>
    </citation>
    <scope>NUCLEOTIDE SEQUENCE [LARGE SCALE GENOMIC DNA]</scope>
    <source>
        <strain evidence="3">ATCC 700853 / DSM 12137 / I77R1B</strain>
    </source>
</reference>
<dbReference type="eggNOG" id="ENOG5032WSJ">
    <property type="taxonomic scope" value="Bacteria"/>
</dbReference>
<accession>E4S6U8</accession>
<keyword evidence="1" id="KW-0472">Membrane</keyword>
<feature type="transmembrane region" description="Helical" evidence="1">
    <location>
        <begin position="165"/>
        <end position="185"/>
    </location>
</feature>
<dbReference type="KEGG" id="cki:Calkr_2277"/>
<proteinExistence type="predicted"/>
<evidence type="ECO:0000313" key="2">
    <source>
        <dbReference type="EMBL" id="ADQ41731.1"/>
    </source>
</evidence>
<sequence>MFYIVFISGFIFSFLSTKKKFLHYIIIFYGTLLSMFLLAIFRYGIGPDYFSYKFLYEFLINKSILSTLYDSSVKGEVGFELISALLKKIGLTYQQYLSFFAFINLFFVGRICKKYSNNPILSLTIYFSLYYFVWTFSAIRQGITIPIGMYYFLEYLQNKNTKKMILISLILSTIHMSALILLLFILVDKAGLNKKHIVTLMMFSLVISTLPISNIIRQLNWLPISYRILPYLSEKAFLNNIFDFKTLGRLVFLMIGFIFYDVYAKQGKLYKSTINVYMVSLSIYFILKSSELMAARLSIYGVFLIIIIMPNIIYLLNEKFDRYMYIGFIFVFCSLYLTKELVSMAETSGLVISNLFAVPYVNVFNKDYYIFDSKYLNIIRILQNRLE</sequence>
<dbReference type="InterPro" id="IPR049458">
    <property type="entry name" value="EpsG-like"/>
</dbReference>
<feature type="transmembrane region" description="Helical" evidence="1">
    <location>
        <begin position="237"/>
        <end position="263"/>
    </location>
</feature>
<dbReference type="EMBL" id="CP002326">
    <property type="protein sequence ID" value="ADQ41731.1"/>
    <property type="molecule type" value="Genomic_DNA"/>
</dbReference>
<dbReference type="Proteomes" id="UP000009256">
    <property type="component" value="Chromosome"/>
</dbReference>
<dbReference type="STRING" id="632335.Calkr_2277"/>
<feature type="transmembrane region" description="Helical" evidence="1">
    <location>
        <begin position="299"/>
        <end position="316"/>
    </location>
</feature>
<dbReference type="HOGENOM" id="CLU_713063_0_0_9"/>
<evidence type="ECO:0000313" key="3">
    <source>
        <dbReference type="Proteomes" id="UP000009256"/>
    </source>
</evidence>